<dbReference type="InterPro" id="IPR043502">
    <property type="entry name" value="DNA/RNA_pol_sf"/>
</dbReference>
<dbReference type="RefSeq" id="WP_024997048.1">
    <property type="nucleotide sequence ID" value="NZ_ATZI01000016.1"/>
</dbReference>
<dbReference type="Proteomes" id="UP000027601">
    <property type="component" value="Unassembled WGS sequence"/>
</dbReference>
<dbReference type="OrthoDB" id="9808813at2"/>
<dbReference type="Gene3D" id="3.40.1170.60">
    <property type="match status" value="1"/>
</dbReference>
<dbReference type="SUPFAM" id="SSF100879">
    <property type="entry name" value="Lesion bypass DNA polymerase (Y-family), little finger domain"/>
    <property type="match status" value="1"/>
</dbReference>
<proteinExistence type="inferred from homology"/>
<dbReference type="GO" id="GO:0009432">
    <property type="term" value="P:SOS response"/>
    <property type="evidence" value="ECO:0007669"/>
    <property type="project" value="UniProtKB-KW"/>
</dbReference>
<dbReference type="PROSITE" id="PS50173">
    <property type="entry name" value="UMUC"/>
    <property type="match status" value="1"/>
</dbReference>
<dbReference type="GO" id="GO:0042276">
    <property type="term" value="P:error-prone translesion synthesis"/>
    <property type="evidence" value="ECO:0007669"/>
    <property type="project" value="TreeGrafter"/>
</dbReference>
<dbReference type="AlphaFoldDB" id="A0A069D362"/>
<evidence type="ECO:0000256" key="1">
    <source>
        <dbReference type="ARBA" id="ARBA00010945"/>
    </source>
</evidence>
<evidence type="ECO:0000313" key="3">
    <source>
        <dbReference type="EMBL" id="GAK37348.1"/>
    </source>
</evidence>
<dbReference type="InterPro" id="IPR043128">
    <property type="entry name" value="Rev_trsase/Diguanyl_cyclase"/>
</dbReference>
<dbReference type="InterPro" id="IPR050116">
    <property type="entry name" value="DNA_polymerase-Y"/>
</dbReference>
<keyword evidence="4" id="KW-1185">Reference proteome</keyword>
<dbReference type="SUPFAM" id="SSF56672">
    <property type="entry name" value="DNA/RNA polymerases"/>
    <property type="match status" value="1"/>
</dbReference>
<accession>A0A069D362</accession>
<dbReference type="GO" id="GO:0003684">
    <property type="term" value="F:damaged DNA binding"/>
    <property type="evidence" value="ECO:0007669"/>
    <property type="project" value="InterPro"/>
</dbReference>
<gene>
    <name evidence="3" type="ORF">JCM15093_2592</name>
</gene>
<sequence>MYGLIDCNNFYASCERVFNPALRNRPIIVLSNNDGCVIARSNEAKALGIKMGVPYYQVKDIVKQHGVFTFSSNYTLYGDMSHRVMSLIRNAVPHIEIYSIDECFVGLSGVSNLPVFCQDLTQKVSKGTGIPLSMGVASTKTLAKVASKFAKKYKAYHGVCIIDTEAKREKALQMTPIEDVWGIGRRLRKQMEYFGVKTAYDFTLKSESWVRKEFSVTGLRTWKELRGLACIDFEAGNKKKSITTSRSFSKSITRFQELYEAVANFTDACARKLREQESKAGSLLVYIVTNSHREDLPQYHNSASIKLPVPSSDPSEMVKYAKQLLQNIYREGYDYKKAGVLVYDIASEGVQTHLFDTIDRSKQARLLKVIDSIKNKAGDDSISLVIQGPRKIRDFVNKEYVSKHFSTNINEIIEIKV</sequence>
<dbReference type="Gene3D" id="1.10.150.20">
    <property type="entry name" value="5' to 3' exonuclease, C-terminal subdomain"/>
    <property type="match status" value="1"/>
</dbReference>
<dbReference type="eggNOG" id="COG0389">
    <property type="taxonomic scope" value="Bacteria"/>
</dbReference>
<organism evidence="3 4">
    <name type="scientific">Bacteroides graminisolvens DSM 19988 = JCM 15093</name>
    <dbReference type="NCBI Taxonomy" id="1121097"/>
    <lineage>
        <taxon>Bacteria</taxon>
        <taxon>Pseudomonadati</taxon>
        <taxon>Bacteroidota</taxon>
        <taxon>Bacteroidia</taxon>
        <taxon>Bacteroidales</taxon>
        <taxon>Bacteroidaceae</taxon>
        <taxon>Bacteroides</taxon>
    </lineage>
</organism>
<dbReference type="CDD" id="cd01700">
    <property type="entry name" value="PolY_Pol_V_umuC"/>
    <property type="match status" value="1"/>
</dbReference>
<dbReference type="EMBL" id="BAJS01000018">
    <property type="protein sequence ID" value="GAK37348.1"/>
    <property type="molecule type" value="Genomic_DNA"/>
</dbReference>
<evidence type="ECO:0000259" key="2">
    <source>
        <dbReference type="PROSITE" id="PS50173"/>
    </source>
</evidence>
<feature type="domain" description="UmuC" evidence="2">
    <location>
        <begin position="2"/>
        <end position="184"/>
    </location>
</feature>
<dbReference type="Pfam" id="PF00817">
    <property type="entry name" value="IMS"/>
    <property type="match status" value="1"/>
</dbReference>
<reference evidence="3 4" key="1">
    <citation type="journal article" date="2015" name="Microbes Environ.">
        <title>Distribution and evolution of nitrogen fixation genes in the phylum bacteroidetes.</title>
        <authorList>
            <person name="Inoue J."/>
            <person name="Oshima K."/>
            <person name="Suda W."/>
            <person name="Sakamoto M."/>
            <person name="Iino T."/>
            <person name="Noda S."/>
            <person name="Hongoh Y."/>
            <person name="Hattori M."/>
            <person name="Ohkuma M."/>
        </authorList>
    </citation>
    <scope>NUCLEOTIDE SEQUENCE [LARGE SCALE GENOMIC DNA]</scope>
    <source>
        <strain evidence="3 4">JCM 15093</strain>
    </source>
</reference>
<dbReference type="STRING" id="1121097.GCA_000428125_02758"/>
<comment type="similarity">
    <text evidence="1">Belongs to the DNA polymerase type-Y family.</text>
</comment>
<dbReference type="GO" id="GO:0003887">
    <property type="term" value="F:DNA-directed DNA polymerase activity"/>
    <property type="evidence" value="ECO:0007669"/>
    <property type="project" value="TreeGrafter"/>
</dbReference>
<protein>
    <submittedName>
        <fullName evidence="3">Error-prone, lesion bypass DNA polymerase V</fullName>
    </submittedName>
</protein>
<dbReference type="Gene3D" id="3.30.1490.100">
    <property type="entry name" value="DNA polymerase, Y-family, little finger domain"/>
    <property type="match status" value="1"/>
</dbReference>
<dbReference type="PANTHER" id="PTHR11076">
    <property type="entry name" value="DNA REPAIR POLYMERASE UMUC / TRANSFERASE FAMILY MEMBER"/>
    <property type="match status" value="1"/>
</dbReference>
<name>A0A069D362_9BACE</name>
<dbReference type="GO" id="GO:0006281">
    <property type="term" value="P:DNA repair"/>
    <property type="evidence" value="ECO:0007669"/>
    <property type="project" value="UniProtKB-KW"/>
</dbReference>
<dbReference type="Gene3D" id="3.30.70.270">
    <property type="match status" value="1"/>
</dbReference>
<dbReference type="InterPro" id="IPR001126">
    <property type="entry name" value="UmuC"/>
</dbReference>
<dbReference type="PANTHER" id="PTHR11076:SF34">
    <property type="entry name" value="PROTEIN UMUC"/>
    <property type="match status" value="1"/>
</dbReference>
<dbReference type="Pfam" id="PF11799">
    <property type="entry name" value="IMS_C"/>
    <property type="match status" value="1"/>
</dbReference>
<dbReference type="GO" id="GO:0005829">
    <property type="term" value="C:cytosol"/>
    <property type="evidence" value="ECO:0007669"/>
    <property type="project" value="TreeGrafter"/>
</dbReference>
<dbReference type="InterPro" id="IPR017961">
    <property type="entry name" value="DNA_pol_Y-fam_little_finger"/>
</dbReference>
<evidence type="ECO:0000313" key="4">
    <source>
        <dbReference type="Proteomes" id="UP000027601"/>
    </source>
</evidence>
<dbReference type="InterPro" id="IPR036775">
    <property type="entry name" value="DNA_pol_Y-fam_lit_finger_sf"/>
</dbReference>
<comment type="caution">
    <text evidence="3">The sequence shown here is derived from an EMBL/GenBank/DDBJ whole genome shotgun (WGS) entry which is preliminary data.</text>
</comment>